<dbReference type="PROSITE" id="PS50297">
    <property type="entry name" value="ANK_REP_REGION"/>
    <property type="match status" value="2"/>
</dbReference>
<feature type="repeat" description="ANK" evidence="3">
    <location>
        <begin position="166"/>
        <end position="198"/>
    </location>
</feature>
<dbReference type="EMBL" id="JAOPGA020000138">
    <property type="protein sequence ID" value="KAL0477076.1"/>
    <property type="molecule type" value="Genomic_DNA"/>
</dbReference>
<comment type="caution">
    <text evidence="4">The sequence shown here is derived from an EMBL/GenBank/DDBJ whole genome shotgun (WGS) entry which is preliminary data.</text>
</comment>
<sequence>MKLSRQLVAQSHKHIFPTFSSYRKFGLSKPLFNGQIDTFFQKVTQGDASSVRSLLVNDKELLKHKYDGVDNQEKVLAFTIAAQNGCYDVLEAMIEADPNLIKMEEEFQRSKDGLSALQQIIANLGEVIMGWKPAPTPLQNMNVDRHRCIYLLVSSGTCDLNFNRSDGWTPLMLASRFGLYHVVSMLIEHGASLTLKAAQGQTALHVAAEFERTPVALLLLSHDASLADVKDHRGDDFFSIVEQDQKDFALKLLSYGIEEINKHWKY</sequence>
<evidence type="ECO:0000313" key="5">
    <source>
        <dbReference type="Proteomes" id="UP001431209"/>
    </source>
</evidence>
<dbReference type="SMART" id="SM00248">
    <property type="entry name" value="ANK"/>
    <property type="match status" value="3"/>
</dbReference>
<dbReference type="InterPro" id="IPR002110">
    <property type="entry name" value="Ankyrin_rpt"/>
</dbReference>
<evidence type="ECO:0000313" key="4">
    <source>
        <dbReference type="EMBL" id="KAL0477076.1"/>
    </source>
</evidence>
<keyword evidence="2 3" id="KW-0040">ANK repeat</keyword>
<dbReference type="PANTHER" id="PTHR24173">
    <property type="entry name" value="ANKYRIN REPEAT CONTAINING"/>
    <property type="match status" value="1"/>
</dbReference>
<dbReference type="AlphaFoldDB" id="A0AAW2YJM9"/>
<gene>
    <name evidence="4" type="ORF">AKO1_006219</name>
</gene>
<keyword evidence="5" id="KW-1185">Reference proteome</keyword>
<feature type="repeat" description="ANK" evidence="3">
    <location>
        <begin position="199"/>
        <end position="231"/>
    </location>
</feature>
<evidence type="ECO:0000256" key="1">
    <source>
        <dbReference type="ARBA" id="ARBA00022737"/>
    </source>
</evidence>
<accession>A0AAW2YJM9</accession>
<evidence type="ECO:0000256" key="2">
    <source>
        <dbReference type="ARBA" id="ARBA00023043"/>
    </source>
</evidence>
<name>A0AAW2YJM9_9EUKA</name>
<dbReference type="Proteomes" id="UP001431209">
    <property type="component" value="Unassembled WGS sequence"/>
</dbReference>
<organism evidence="4 5">
    <name type="scientific">Acrasis kona</name>
    <dbReference type="NCBI Taxonomy" id="1008807"/>
    <lineage>
        <taxon>Eukaryota</taxon>
        <taxon>Discoba</taxon>
        <taxon>Heterolobosea</taxon>
        <taxon>Tetramitia</taxon>
        <taxon>Eutetramitia</taxon>
        <taxon>Acrasidae</taxon>
        <taxon>Acrasis</taxon>
    </lineage>
</organism>
<keyword evidence="1" id="KW-0677">Repeat</keyword>
<evidence type="ECO:0000256" key="3">
    <source>
        <dbReference type="PROSITE-ProRule" id="PRU00023"/>
    </source>
</evidence>
<dbReference type="InterPro" id="IPR036770">
    <property type="entry name" value="Ankyrin_rpt-contain_sf"/>
</dbReference>
<dbReference type="Pfam" id="PF12796">
    <property type="entry name" value="Ank_2"/>
    <property type="match status" value="1"/>
</dbReference>
<dbReference type="SUPFAM" id="SSF48403">
    <property type="entry name" value="Ankyrin repeat"/>
    <property type="match status" value="1"/>
</dbReference>
<reference evidence="4 5" key="1">
    <citation type="submission" date="2024-03" db="EMBL/GenBank/DDBJ databases">
        <title>The Acrasis kona genome and developmental transcriptomes reveal deep origins of eukaryotic multicellular pathways.</title>
        <authorList>
            <person name="Sheikh S."/>
            <person name="Fu C.-J."/>
            <person name="Brown M.W."/>
            <person name="Baldauf S.L."/>
        </authorList>
    </citation>
    <scope>NUCLEOTIDE SEQUENCE [LARGE SCALE GENOMIC DNA]</scope>
    <source>
        <strain evidence="4 5">ATCC MYA-3509</strain>
    </source>
</reference>
<dbReference type="PROSITE" id="PS50088">
    <property type="entry name" value="ANK_REPEAT"/>
    <property type="match status" value="2"/>
</dbReference>
<proteinExistence type="predicted"/>
<dbReference type="Gene3D" id="1.25.40.20">
    <property type="entry name" value="Ankyrin repeat-containing domain"/>
    <property type="match status" value="1"/>
</dbReference>
<protein>
    <submittedName>
        <fullName evidence="4">Uncharacterized protein</fullName>
    </submittedName>
</protein>
<dbReference type="PANTHER" id="PTHR24173:SF74">
    <property type="entry name" value="ANKYRIN REPEAT DOMAIN-CONTAINING PROTEIN 16"/>
    <property type="match status" value="1"/>
</dbReference>